<proteinExistence type="predicted"/>
<evidence type="ECO:0000256" key="1">
    <source>
        <dbReference type="SAM" id="MobiDB-lite"/>
    </source>
</evidence>
<dbReference type="AlphaFoldDB" id="A0A564YET6"/>
<keyword evidence="3" id="KW-1185">Reference proteome</keyword>
<accession>A0A564YET6</accession>
<gene>
    <name evidence="2" type="ORF">WMSIL1_LOCUS5072</name>
</gene>
<name>A0A564YET6_HYMDI</name>
<evidence type="ECO:0000313" key="3">
    <source>
        <dbReference type="Proteomes" id="UP000321570"/>
    </source>
</evidence>
<evidence type="ECO:0000313" key="2">
    <source>
        <dbReference type="EMBL" id="VUZ45044.1"/>
    </source>
</evidence>
<dbReference type="Proteomes" id="UP000321570">
    <property type="component" value="Unassembled WGS sequence"/>
</dbReference>
<feature type="region of interest" description="Disordered" evidence="1">
    <location>
        <begin position="142"/>
        <end position="177"/>
    </location>
</feature>
<reference evidence="2 3" key="1">
    <citation type="submission" date="2019-07" db="EMBL/GenBank/DDBJ databases">
        <authorList>
            <person name="Jastrzebski P J."/>
            <person name="Paukszto L."/>
            <person name="Jastrzebski P J."/>
        </authorList>
    </citation>
    <scope>NUCLEOTIDE SEQUENCE [LARGE SCALE GENOMIC DNA]</scope>
    <source>
        <strain evidence="2 3">WMS-il1</strain>
    </source>
</reference>
<dbReference type="EMBL" id="CABIJS010000155">
    <property type="protein sequence ID" value="VUZ45044.1"/>
    <property type="molecule type" value="Genomic_DNA"/>
</dbReference>
<sequence length="177" mass="20707">MTRDMRCLHAGFRSRSVPDISTLKICKRTNCFYQPLRSSELFHSFRTSTKCSLHSQSLQILHQLRWRLRKYIPQTLLRDDIRCHPDQILHDHIKRIQYFHQSSHKILVSKVTNVPDGIPKEQENVFILLDEDALLRYTPDRDAQTTSEVSQQDKADLNSSNIPGWGRTEGGRKMTSF</sequence>
<organism evidence="2 3">
    <name type="scientific">Hymenolepis diminuta</name>
    <name type="common">Rat tapeworm</name>
    <dbReference type="NCBI Taxonomy" id="6216"/>
    <lineage>
        <taxon>Eukaryota</taxon>
        <taxon>Metazoa</taxon>
        <taxon>Spiralia</taxon>
        <taxon>Lophotrochozoa</taxon>
        <taxon>Platyhelminthes</taxon>
        <taxon>Cestoda</taxon>
        <taxon>Eucestoda</taxon>
        <taxon>Cyclophyllidea</taxon>
        <taxon>Hymenolepididae</taxon>
        <taxon>Hymenolepis</taxon>
    </lineage>
</organism>
<protein>
    <submittedName>
        <fullName evidence="2">Uncharacterized protein</fullName>
    </submittedName>
</protein>